<dbReference type="EMBL" id="UINC01162657">
    <property type="protein sequence ID" value="SVD62534.1"/>
    <property type="molecule type" value="Genomic_DNA"/>
</dbReference>
<feature type="non-terminal residue" evidence="1">
    <location>
        <position position="1"/>
    </location>
</feature>
<evidence type="ECO:0000313" key="1">
    <source>
        <dbReference type="EMBL" id="SVD62534.1"/>
    </source>
</evidence>
<accession>A0A382WV71</accession>
<name>A0A382WV71_9ZZZZ</name>
<feature type="non-terminal residue" evidence="1">
    <location>
        <position position="106"/>
    </location>
</feature>
<gene>
    <name evidence="1" type="ORF">METZ01_LOCUS415388</name>
</gene>
<proteinExistence type="predicted"/>
<sequence>VHDINISVDVTDKEHIDLKMSMRGKGQYDTIIDNGNNIVQDTCIKIISFDINRFHLMLDPDFLYEFLKNYNNDTKKEIDVSLGWWYNSTLSMHIELPFRAWYNKHS</sequence>
<organism evidence="1">
    <name type="scientific">marine metagenome</name>
    <dbReference type="NCBI Taxonomy" id="408172"/>
    <lineage>
        <taxon>unclassified sequences</taxon>
        <taxon>metagenomes</taxon>
        <taxon>ecological metagenomes</taxon>
    </lineage>
</organism>
<reference evidence="1" key="1">
    <citation type="submission" date="2018-05" db="EMBL/GenBank/DDBJ databases">
        <authorList>
            <person name="Lanie J.A."/>
            <person name="Ng W.-L."/>
            <person name="Kazmierczak K.M."/>
            <person name="Andrzejewski T.M."/>
            <person name="Davidsen T.M."/>
            <person name="Wayne K.J."/>
            <person name="Tettelin H."/>
            <person name="Glass J.I."/>
            <person name="Rusch D."/>
            <person name="Podicherti R."/>
            <person name="Tsui H.-C.T."/>
            <person name="Winkler M.E."/>
        </authorList>
    </citation>
    <scope>NUCLEOTIDE SEQUENCE</scope>
</reference>
<protein>
    <submittedName>
        <fullName evidence="1">Uncharacterized protein</fullName>
    </submittedName>
</protein>
<dbReference type="AlphaFoldDB" id="A0A382WV71"/>